<feature type="compositionally biased region" description="Low complexity" evidence="1">
    <location>
        <begin position="15"/>
        <end position="25"/>
    </location>
</feature>
<feature type="transmembrane region" description="Helical" evidence="2">
    <location>
        <begin position="986"/>
        <end position="1006"/>
    </location>
</feature>
<feature type="region of interest" description="Disordered" evidence="1">
    <location>
        <begin position="186"/>
        <end position="280"/>
    </location>
</feature>
<name>A0A165GB77_9BASI</name>
<dbReference type="Proteomes" id="UP000076842">
    <property type="component" value="Unassembled WGS sequence"/>
</dbReference>
<feature type="region of interest" description="Disordered" evidence="1">
    <location>
        <begin position="542"/>
        <end position="598"/>
    </location>
</feature>
<sequence>MRSDLSDAPSPDLPSAASNSSTLSSGRRERRTVSSASPAAHHLHFASDVFPSPSSAPYALHPSGSQSTGRRTPQPHLPPQRRASRPISADPLLSPRERRASLATSAAYTTAPSSVTARRASMARLRNGRPIKKEDAEVWEFGENTANPGLIASTSSRKGVNHSEEEQLQQRLARLDMDLVMQALQEQSTPPRPEFGLSTSSSAPMGTPPGLSGTRRSSSYATNSPPLRLEDLRLHPAGSPDSRGENGKERRKLKNILSVSRKGKERESLTPAEEEERLRAEESQRIERIRHIHSTLTQSTLSRADSARLQFEARYVYLLSEPPQRGRRPPTFVDVVKWKRSVRDIGRLKRRHESRVALSRGQSLTRVATNDSAGDPVLKSIGSSPTNPDSRRGSFNVSHAQSSIPQSFSTDTASQWAEQLILSKHRRKRSILSGSTTALTWDSAGMPGKSSDWDFTAQDIMEYLACQGEVEQFVPPTEQEHEVRSSEERESIELEKLLRRTVSGTSRPDKSAPASVLSITSATDDSAVEGIASPVRGRLPVHLNVVPPTTGKRQLSLVTEDEPESPTDMPSKRRRGHLLSTPESPVSIREEHASVQAPKFRRTHSMGVGRGGSISQAFGNLLNLSGSAAGSQEAFGPPSGVASSRQSLTGKMWAANRVRQSLDETRDKSPDGSASEHLLSAVNSDNDNASGGDLPWKRNGPRTKKKRKIPSITFNRRGLAAEAEKGPDESVLSLPTPGPRQKLTPMMLPNVPGFEKEDEEPDDSVDSEEEAAEYERKSRLLDNVRLQVSRMDNILASSRIKHLAQELMDMRVQTLTMHTGAPVILPPLPRDLPLPTGASHPDTSDLRRVYPEPLRPLEHHNVSDLRGALPRTISLPLPDPEDDDSPGHGRAMTVSRSASLPQGDGADADLVPHIQDALSHLATLWKEVDTRLDSLFTLQQAAFQTHARMQMAVEAAQAQFFDELQVMDRLDDRIHRLKTRNVGNSWLFTFLAGLAEVLLFFVWLIAKIIQLVVFRIPKLAWKAVVKLFVFLWWLIRWLLFLDYLWP</sequence>
<protein>
    <submittedName>
        <fullName evidence="3">Uncharacterized protein</fullName>
    </submittedName>
</protein>
<keyword evidence="2" id="KW-0812">Transmembrane</keyword>
<feature type="compositionally biased region" description="Polar residues" evidence="1">
    <location>
        <begin position="147"/>
        <end position="158"/>
    </location>
</feature>
<proteinExistence type="predicted"/>
<feature type="region of interest" description="Disordered" evidence="1">
    <location>
        <begin position="1"/>
        <end position="94"/>
    </location>
</feature>
<gene>
    <name evidence="3" type="ORF">CALCODRAFT_555117</name>
</gene>
<dbReference type="AlphaFoldDB" id="A0A165GB77"/>
<feature type="compositionally biased region" description="Polar residues" evidence="1">
    <location>
        <begin position="381"/>
        <end position="410"/>
    </location>
</feature>
<feature type="transmembrane region" description="Helical" evidence="2">
    <location>
        <begin position="1027"/>
        <end position="1045"/>
    </location>
</feature>
<organism evidence="3 4">
    <name type="scientific">Calocera cornea HHB12733</name>
    <dbReference type="NCBI Taxonomy" id="1353952"/>
    <lineage>
        <taxon>Eukaryota</taxon>
        <taxon>Fungi</taxon>
        <taxon>Dikarya</taxon>
        <taxon>Basidiomycota</taxon>
        <taxon>Agaricomycotina</taxon>
        <taxon>Dacrymycetes</taxon>
        <taxon>Dacrymycetales</taxon>
        <taxon>Dacrymycetaceae</taxon>
        <taxon>Calocera</taxon>
    </lineage>
</organism>
<feature type="region of interest" description="Disordered" evidence="1">
    <location>
        <begin position="147"/>
        <end position="167"/>
    </location>
</feature>
<dbReference type="InParanoid" id="A0A165GB77"/>
<feature type="compositionally biased region" description="Acidic residues" evidence="1">
    <location>
        <begin position="756"/>
        <end position="770"/>
    </location>
</feature>
<feature type="region of interest" description="Disordered" evidence="1">
    <location>
        <begin position="859"/>
        <end position="906"/>
    </location>
</feature>
<evidence type="ECO:0000313" key="4">
    <source>
        <dbReference type="Proteomes" id="UP000076842"/>
    </source>
</evidence>
<feature type="region of interest" description="Disordered" evidence="1">
    <location>
        <begin position="367"/>
        <end position="410"/>
    </location>
</feature>
<keyword evidence="4" id="KW-1185">Reference proteome</keyword>
<feature type="compositionally biased region" description="Polar residues" evidence="1">
    <location>
        <begin position="214"/>
        <end position="225"/>
    </location>
</feature>
<dbReference type="EMBL" id="KV423958">
    <property type="protein sequence ID" value="KZT57848.1"/>
    <property type="molecule type" value="Genomic_DNA"/>
</dbReference>
<evidence type="ECO:0000256" key="2">
    <source>
        <dbReference type="SAM" id="Phobius"/>
    </source>
</evidence>
<keyword evidence="2" id="KW-0472">Membrane</keyword>
<feature type="region of interest" description="Disordered" evidence="1">
    <location>
        <begin position="499"/>
        <end position="524"/>
    </location>
</feature>
<feature type="region of interest" description="Disordered" evidence="1">
    <location>
        <begin position="681"/>
        <end position="770"/>
    </location>
</feature>
<evidence type="ECO:0000256" key="1">
    <source>
        <dbReference type="SAM" id="MobiDB-lite"/>
    </source>
</evidence>
<keyword evidence="2" id="KW-1133">Transmembrane helix</keyword>
<accession>A0A165GB77</accession>
<dbReference type="OrthoDB" id="3354417at2759"/>
<feature type="compositionally biased region" description="Basic residues" evidence="1">
    <location>
        <begin position="699"/>
        <end position="709"/>
    </location>
</feature>
<evidence type="ECO:0000313" key="3">
    <source>
        <dbReference type="EMBL" id="KZT57848.1"/>
    </source>
</evidence>
<reference evidence="3 4" key="1">
    <citation type="journal article" date="2016" name="Mol. Biol. Evol.">
        <title>Comparative Genomics of Early-Diverging Mushroom-Forming Fungi Provides Insights into the Origins of Lignocellulose Decay Capabilities.</title>
        <authorList>
            <person name="Nagy L.G."/>
            <person name="Riley R."/>
            <person name="Tritt A."/>
            <person name="Adam C."/>
            <person name="Daum C."/>
            <person name="Floudas D."/>
            <person name="Sun H."/>
            <person name="Yadav J.S."/>
            <person name="Pangilinan J."/>
            <person name="Larsson K.H."/>
            <person name="Matsuura K."/>
            <person name="Barry K."/>
            <person name="Labutti K."/>
            <person name="Kuo R."/>
            <person name="Ohm R.A."/>
            <person name="Bhattacharya S.S."/>
            <person name="Shirouzu T."/>
            <person name="Yoshinaga Y."/>
            <person name="Martin F.M."/>
            <person name="Grigoriev I.V."/>
            <person name="Hibbett D.S."/>
        </authorList>
    </citation>
    <scope>NUCLEOTIDE SEQUENCE [LARGE SCALE GENOMIC DNA]</scope>
    <source>
        <strain evidence="3 4">HHB12733</strain>
    </source>
</reference>